<evidence type="ECO:0000313" key="20">
    <source>
        <dbReference type="Proteomes" id="UP000176803"/>
    </source>
</evidence>
<evidence type="ECO:0000256" key="11">
    <source>
        <dbReference type="ARBA" id="ARBA00022694"/>
    </source>
</evidence>
<comment type="subcellular location">
    <subcellularLocation>
        <location evidence="2 15 17">Cytoplasm</location>
    </subcellularLocation>
</comment>
<keyword evidence="11 15" id="KW-0819">tRNA processing</keyword>
<dbReference type="InterPro" id="IPR023148">
    <property type="entry name" value="tRNA_m1G_MeTrfase_C_sf"/>
</dbReference>
<evidence type="ECO:0000256" key="1">
    <source>
        <dbReference type="ARBA" id="ARBA00002634"/>
    </source>
</evidence>
<dbReference type="PANTHER" id="PTHR46417:SF1">
    <property type="entry name" value="TRNA (GUANINE-N(1)-)-METHYLTRANSFERASE"/>
    <property type="match status" value="1"/>
</dbReference>
<gene>
    <name evidence="15" type="primary">trmD</name>
    <name evidence="19" type="ORF">A3F03_00690</name>
</gene>
<evidence type="ECO:0000256" key="13">
    <source>
        <dbReference type="ARBA" id="ARBA00033392"/>
    </source>
</evidence>
<evidence type="ECO:0000256" key="2">
    <source>
        <dbReference type="ARBA" id="ARBA00004496"/>
    </source>
</evidence>
<dbReference type="InterPro" id="IPR029026">
    <property type="entry name" value="tRNA_m1G_MTases_N"/>
</dbReference>
<evidence type="ECO:0000256" key="8">
    <source>
        <dbReference type="ARBA" id="ARBA00022603"/>
    </source>
</evidence>
<dbReference type="PANTHER" id="PTHR46417">
    <property type="entry name" value="TRNA (GUANINE-N(1)-)-METHYLTRANSFERASE"/>
    <property type="match status" value="1"/>
</dbReference>
<evidence type="ECO:0000256" key="12">
    <source>
        <dbReference type="ARBA" id="ARBA00029736"/>
    </source>
</evidence>
<dbReference type="Gene3D" id="3.40.1280.10">
    <property type="match status" value="1"/>
</dbReference>
<keyword evidence="8 15" id="KW-0489">Methyltransferase</keyword>
<dbReference type="GO" id="GO:0052906">
    <property type="term" value="F:tRNA (guanine(37)-N1)-methyltransferase activity"/>
    <property type="evidence" value="ECO:0007669"/>
    <property type="project" value="UniProtKB-UniRule"/>
</dbReference>
<dbReference type="Pfam" id="PF01746">
    <property type="entry name" value="tRNA_m1G_MT"/>
    <property type="match status" value="1"/>
</dbReference>
<organism evidence="19 20">
    <name type="scientific">Candidatus Roizmanbacteria bacterium RIFCSPHIGHO2_12_FULL_41_11</name>
    <dbReference type="NCBI Taxonomy" id="1802052"/>
    <lineage>
        <taxon>Bacteria</taxon>
        <taxon>Candidatus Roizmaniibacteriota</taxon>
    </lineage>
</organism>
<comment type="catalytic activity">
    <reaction evidence="14 15 17">
        <text>guanosine(37) in tRNA + S-adenosyl-L-methionine = N(1)-methylguanosine(37) in tRNA + S-adenosyl-L-homocysteine + H(+)</text>
        <dbReference type="Rhea" id="RHEA:36899"/>
        <dbReference type="Rhea" id="RHEA-COMP:10145"/>
        <dbReference type="Rhea" id="RHEA-COMP:10147"/>
        <dbReference type="ChEBI" id="CHEBI:15378"/>
        <dbReference type="ChEBI" id="CHEBI:57856"/>
        <dbReference type="ChEBI" id="CHEBI:59789"/>
        <dbReference type="ChEBI" id="CHEBI:73542"/>
        <dbReference type="ChEBI" id="CHEBI:74269"/>
        <dbReference type="EC" id="2.1.1.228"/>
    </reaction>
</comment>
<dbReference type="InterPro" id="IPR016009">
    <property type="entry name" value="tRNA_MeTrfase_TRMD/TRM10"/>
</dbReference>
<evidence type="ECO:0000256" key="15">
    <source>
        <dbReference type="HAMAP-Rule" id="MF_00605"/>
    </source>
</evidence>
<dbReference type="Proteomes" id="UP000176803">
    <property type="component" value="Unassembled WGS sequence"/>
</dbReference>
<protein>
    <recommendedName>
        <fullName evidence="6 15">tRNA (guanine-N(1)-)-methyltransferase</fullName>
        <ecNumber evidence="5 15">2.1.1.228</ecNumber>
    </recommendedName>
    <alternativeName>
        <fullName evidence="12 15">M1G-methyltransferase</fullName>
    </alternativeName>
    <alternativeName>
        <fullName evidence="13 15">tRNA [GM37] methyltransferase</fullName>
    </alternativeName>
</protein>
<dbReference type="InterPro" id="IPR029028">
    <property type="entry name" value="Alpha/beta_knot_MTases"/>
</dbReference>
<feature type="domain" description="tRNA methyltransferase TRMD/TRM10-type" evidence="18">
    <location>
        <begin position="1"/>
        <end position="228"/>
    </location>
</feature>
<dbReference type="NCBIfam" id="TIGR00088">
    <property type="entry name" value="trmD"/>
    <property type="match status" value="1"/>
</dbReference>
<dbReference type="FunFam" id="3.40.1280.10:FF:000001">
    <property type="entry name" value="tRNA (guanine-N(1)-)-methyltransferase"/>
    <property type="match status" value="1"/>
</dbReference>
<comment type="caution">
    <text evidence="19">The sequence shown here is derived from an EMBL/GenBank/DDBJ whole genome shotgun (WGS) entry which is preliminary data.</text>
</comment>
<comment type="function">
    <text evidence="1 15 17">Specifically methylates guanosine-37 in various tRNAs.</text>
</comment>
<dbReference type="SUPFAM" id="SSF75217">
    <property type="entry name" value="alpha/beta knot"/>
    <property type="match status" value="1"/>
</dbReference>
<comment type="subunit">
    <text evidence="4 15 17">Homodimer.</text>
</comment>
<dbReference type="GO" id="GO:0002939">
    <property type="term" value="P:tRNA N1-guanine methylation"/>
    <property type="evidence" value="ECO:0007669"/>
    <property type="project" value="TreeGrafter"/>
</dbReference>
<comment type="similarity">
    <text evidence="3 15 17">Belongs to the RNA methyltransferase TrmD family.</text>
</comment>
<evidence type="ECO:0000259" key="18">
    <source>
        <dbReference type="Pfam" id="PF01746"/>
    </source>
</evidence>
<sequence>MTISILTLFPKMFTGPFDYSIIRNAIKKDLVKINFINIRDFGIGKHKIVDDKPYGGGKGMIMRADVLGKAIEKAKKLGSAKQKVILLDPAGKTFNQKKAIELSGFSHLIFVCGHYEGVDERVKEFVDEVISIGDFVATGGEIPTMLIVDSITRLIKNVLPKNVVDEESFSNSIEGREYLEHPQYTRPKMFKKLIVPKILLSGNHKAVKKWRVEKAVTKTARSRPDLIKTSKTD</sequence>
<comment type="caution">
    <text evidence="15">Lacks conserved residue(s) required for the propagation of feature annotation.</text>
</comment>
<evidence type="ECO:0000256" key="10">
    <source>
        <dbReference type="ARBA" id="ARBA00022691"/>
    </source>
</evidence>
<dbReference type="HAMAP" id="MF_00605">
    <property type="entry name" value="TrmD"/>
    <property type="match status" value="1"/>
</dbReference>
<name>A0A1F7I0F3_9BACT</name>
<dbReference type="EMBL" id="MGAC01000051">
    <property type="protein sequence ID" value="OGK36851.1"/>
    <property type="molecule type" value="Genomic_DNA"/>
</dbReference>
<dbReference type="GO" id="GO:0005829">
    <property type="term" value="C:cytosol"/>
    <property type="evidence" value="ECO:0007669"/>
    <property type="project" value="TreeGrafter"/>
</dbReference>
<dbReference type="InterPro" id="IPR002649">
    <property type="entry name" value="tRNA_m1G_MeTrfase_TrmD"/>
</dbReference>
<evidence type="ECO:0000256" key="3">
    <source>
        <dbReference type="ARBA" id="ARBA00007630"/>
    </source>
</evidence>
<feature type="binding site" evidence="15 16">
    <location>
        <position position="113"/>
    </location>
    <ligand>
        <name>S-adenosyl-L-methionine</name>
        <dbReference type="ChEBI" id="CHEBI:59789"/>
    </ligand>
</feature>
<evidence type="ECO:0000256" key="5">
    <source>
        <dbReference type="ARBA" id="ARBA00012807"/>
    </source>
</evidence>
<keyword evidence="9 15" id="KW-0808">Transferase</keyword>
<dbReference type="EC" id="2.1.1.228" evidence="5 15"/>
<evidence type="ECO:0000256" key="6">
    <source>
        <dbReference type="ARBA" id="ARBA00014679"/>
    </source>
</evidence>
<evidence type="ECO:0000256" key="9">
    <source>
        <dbReference type="ARBA" id="ARBA00022679"/>
    </source>
</evidence>
<evidence type="ECO:0000313" key="19">
    <source>
        <dbReference type="EMBL" id="OGK36851.1"/>
    </source>
</evidence>
<dbReference type="PIRSF" id="PIRSF000386">
    <property type="entry name" value="tRNA_mtase"/>
    <property type="match status" value="1"/>
</dbReference>
<dbReference type="NCBIfam" id="NF000648">
    <property type="entry name" value="PRK00026.1"/>
    <property type="match status" value="1"/>
</dbReference>
<dbReference type="AlphaFoldDB" id="A0A1F7I0F3"/>
<evidence type="ECO:0000256" key="17">
    <source>
        <dbReference type="RuleBase" id="RU003464"/>
    </source>
</evidence>
<dbReference type="CDD" id="cd18080">
    <property type="entry name" value="TrmD-like"/>
    <property type="match status" value="1"/>
</dbReference>
<evidence type="ECO:0000256" key="4">
    <source>
        <dbReference type="ARBA" id="ARBA00011738"/>
    </source>
</evidence>
<keyword evidence="10 15" id="KW-0949">S-adenosyl-L-methionine</keyword>
<evidence type="ECO:0000256" key="14">
    <source>
        <dbReference type="ARBA" id="ARBA00047783"/>
    </source>
</evidence>
<keyword evidence="7 15" id="KW-0963">Cytoplasm</keyword>
<accession>A0A1F7I0F3</accession>
<reference evidence="19 20" key="1">
    <citation type="journal article" date="2016" name="Nat. Commun.">
        <title>Thousands of microbial genomes shed light on interconnected biogeochemical processes in an aquifer system.</title>
        <authorList>
            <person name="Anantharaman K."/>
            <person name="Brown C.T."/>
            <person name="Hug L.A."/>
            <person name="Sharon I."/>
            <person name="Castelle C.J."/>
            <person name="Probst A.J."/>
            <person name="Thomas B.C."/>
            <person name="Singh A."/>
            <person name="Wilkins M.J."/>
            <person name="Karaoz U."/>
            <person name="Brodie E.L."/>
            <person name="Williams K.H."/>
            <person name="Hubbard S.S."/>
            <person name="Banfield J.F."/>
        </authorList>
    </citation>
    <scope>NUCLEOTIDE SEQUENCE [LARGE SCALE GENOMIC DNA]</scope>
</reference>
<dbReference type="Gene3D" id="1.10.1270.20">
    <property type="entry name" value="tRNA(m1g37)methyltransferase, domain 2"/>
    <property type="match status" value="1"/>
</dbReference>
<evidence type="ECO:0000256" key="7">
    <source>
        <dbReference type="ARBA" id="ARBA00022490"/>
    </source>
</evidence>
<evidence type="ECO:0000256" key="16">
    <source>
        <dbReference type="PIRSR" id="PIRSR000386-1"/>
    </source>
</evidence>
<proteinExistence type="inferred from homology"/>